<dbReference type="SMART" id="SM00339">
    <property type="entry name" value="FH"/>
    <property type="match status" value="1"/>
</dbReference>
<evidence type="ECO:0000256" key="4">
    <source>
        <dbReference type="ARBA" id="ARBA00022771"/>
    </source>
</evidence>
<dbReference type="PRINTS" id="PR00053">
    <property type="entry name" value="FORKHEAD"/>
</dbReference>
<feature type="domain" description="Fork-head" evidence="13">
    <location>
        <begin position="537"/>
        <end position="613"/>
    </location>
</feature>
<dbReference type="PROSITE" id="PS00658">
    <property type="entry name" value="FORK_HEAD_2"/>
    <property type="match status" value="1"/>
</dbReference>
<evidence type="ECO:0000256" key="10">
    <source>
        <dbReference type="PROSITE-ProRule" id="PRU00042"/>
    </source>
</evidence>
<dbReference type="Gene3D" id="1.20.5.340">
    <property type="match status" value="1"/>
</dbReference>
<organism evidence="15 16">
    <name type="scientific">Oopsacas minuta</name>
    <dbReference type="NCBI Taxonomy" id="111878"/>
    <lineage>
        <taxon>Eukaryota</taxon>
        <taxon>Metazoa</taxon>
        <taxon>Porifera</taxon>
        <taxon>Hexactinellida</taxon>
        <taxon>Hexasterophora</taxon>
        <taxon>Lyssacinosida</taxon>
        <taxon>Leucopsacidae</taxon>
        <taxon>Oopsacas</taxon>
    </lineage>
</organism>
<evidence type="ECO:0000256" key="11">
    <source>
        <dbReference type="PROSITE-ProRule" id="PRU00089"/>
    </source>
</evidence>
<keyword evidence="5" id="KW-0862">Zinc</keyword>
<dbReference type="PANTHER" id="PTHR45796">
    <property type="entry name" value="FORKHEAD BOX P, ISOFORM C"/>
    <property type="match status" value="1"/>
</dbReference>
<keyword evidence="2" id="KW-0678">Repressor</keyword>
<protein>
    <submittedName>
        <fullName evidence="15">Forkhead box protein P1</fullName>
    </submittedName>
</protein>
<dbReference type="InterPro" id="IPR032354">
    <property type="entry name" value="FOXP-CC"/>
</dbReference>
<keyword evidence="16" id="KW-1185">Reference proteome</keyword>
<dbReference type="Proteomes" id="UP001165289">
    <property type="component" value="Unassembled WGS sequence"/>
</dbReference>
<dbReference type="InterPro" id="IPR050998">
    <property type="entry name" value="FOXP"/>
</dbReference>
<dbReference type="PROSITE" id="PS50157">
    <property type="entry name" value="ZINC_FINGER_C2H2_2"/>
    <property type="match status" value="1"/>
</dbReference>
<dbReference type="Gene3D" id="1.10.10.10">
    <property type="entry name" value="Winged helix-like DNA-binding domain superfamily/Winged helix DNA-binding domain"/>
    <property type="match status" value="1"/>
</dbReference>
<evidence type="ECO:0000256" key="1">
    <source>
        <dbReference type="ARBA" id="ARBA00004123"/>
    </source>
</evidence>
<evidence type="ECO:0000256" key="6">
    <source>
        <dbReference type="ARBA" id="ARBA00023015"/>
    </source>
</evidence>
<dbReference type="GO" id="GO:0008270">
    <property type="term" value="F:zinc ion binding"/>
    <property type="evidence" value="ECO:0007669"/>
    <property type="project" value="UniProtKB-KW"/>
</dbReference>
<comment type="caution">
    <text evidence="15">The sequence shown here is derived from an EMBL/GenBank/DDBJ whole genome shotgun (WGS) entry which is preliminary data.</text>
</comment>
<keyword evidence="3" id="KW-0479">Metal-binding</keyword>
<dbReference type="PROSITE" id="PS00028">
    <property type="entry name" value="ZINC_FINGER_C2H2_1"/>
    <property type="match status" value="1"/>
</dbReference>
<evidence type="ECO:0000256" key="3">
    <source>
        <dbReference type="ARBA" id="ARBA00022723"/>
    </source>
</evidence>
<evidence type="ECO:0000256" key="9">
    <source>
        <dbReference type="ARBA" id="ARBA00023242"/>
    </source>
</evidence>
<feature type="region of interest" description="Disordered" evidence="12">
    <location>
        <begin position="201"/>
        <end position="226"/>
    </location>
</feature>
<dbReference type="Pfam" id="PF16159">
    <property type="entry name" value="FOXP-CC"/>
    <property type="match status" value="1"/>
</dbReference>
<evidence type="ECO:0000256" key="12">
    <source>
        <dbReference type="SAM" id="MobiDB-lite"/>
    </source>
</evidence>
<evidence type="ECO:0000256" key="2">
    <source>
        <dbReference type="ARBA" id="ARBA00022491"/>
    </source>
</evidence>
<evidence type="ECO:0000256" key="7">
    <source>
        <dbReference type="ARBA" id="ARBA00023125"/>
    </source>
</evidence>
<evidence type="ECO:0000256" key="5">
    <source>
        <dbReference type="ARBA" id="ARBA00022833"/>
    </source>
</evidence>
<accession>A0AAV7K354</accession>
<dbReference type="PANTHER" id="PTHR45796:SF4">
    <property type="entry name" value="FORKHEAD BOX P, ISOFORM C"/>
    <property type="match status" value="1"/>
</dbReference>
<keyword evidence="7 11" id="KW-0238">DNA-binding</keyword>
<dbReference type="GO" id="GO:0005634">
    <property type="term" value="C:nucleus"/>
    <property type="evidence" value="ECO:0007669"/>
    <property type="project" value="UniProtKB-SubCell"/>
</dbReference>
<keyword evidence="4 10" id="KW-0863">Zinc-finger</keyword>
<evidence type="ECO:0000259" key="13">
    <source>
        <dbReference type="PROSITE" id="PS50039"/>
    </source>
</evidence>
<comment type="subcellular location">
    <subcellularLocation>
        <location evidence="1 11">Nucleus</location>
    </subcellularLocation>
</comment>
<keyword evidence="6" id="KW-0805">Transcription regulation</keyword>
<dbReference type="Pfam" id="PF00250">
    <property type="entry name" value="Forkhead"/>
    <property type="match status" value="1"/>
</dbReference>
<dbReference type="InterPro" id="IPR036388">
    <property type="entry name" value="WH-like_DNA-bd_sf"/>
</dbReference>
<name>A0AAV7K354_9METZ</name>
<reference evidence="15 16" key="1">
    <citation type="journal article" date="2023" name="BMC Biol.">
        <title>The compact genome of the sponge Oopsacas minuta (Hexactinellida) is lacking key metazoan core genes.</title>
        <authorList>
            <person name="Santini S."/>
            <person name="Schenkelaars Q."/>
            <person name="Jourda C."/>
            <person name="Duchesne M."/>
            <person name="Belahbib H."/>
            <person name="Rocher C."/>
            <person name="Selva M."/>
            <person name="Riesgo A."/>
            <person name="Vervoort M."/>
            <person name="Leys S.P."/>
            <person name="Kodjabachian L."/>
            <person name="Le Bivic A."/>
            <person name="Borchiellini C."/>
            <person name="Claverie J.M."/>
            <person name="Renard E."/>
        </authorList>
    </citation>
    <scope>NUCLEOTIDE SEQUENCE [LARGE SCALE GENOMIC DNA]</scope>
    <source>
        <strain evidence="15">SPO-2</strain>
    </source>
</reference>
<dbReference type="InterPro" id="IPR030456">
    <property type="entry name" value="TF_fork_head_CS_2"/>
</dbReference>
<keyword evidence="9 11" id="KW-0539">Nucleus</keyword>
<dbReference type="EMBL" id="JAKMXF010000210">
    <property type="protein sequence ID" value="KAI6655134.1"/>
    <property type="molecule type" value="Genomic_DNA"/>
</dbReference>
<dbReference type="FunFam" id="1.10.10.10:FF:000010">
    <property type="entry name" value="Forkhead box P2 isoform B"/>
    <property type="match status" value="1"/>
</dbReference>
<feature type="DNA-binding region" description="Fork-head" evidence="11">
    <location>
        <begin position="537"/>
        <end position="613"/>
    </location>
</feature>
<feature type="domain" description="C2H2-type" evidence="14">
    <location>
        <begin position="271"/>
        <end position="301"/>
    </location>
</feature>
<evidence type="ECO:0000313" key="16">
    <source>
        <dbReference type="Proteomes" id="UP001165289"/>
    </source>
</evidence>
<evidence type="ECO:0000259" key="14">
    <source>
        <dbReference type="PROSITE" id="PS50157"/>
    </source>
</evidence>
<dbReference type="GO" id="GO:0000978">
    <property type="term" value="F:RNA polymerase II cis-regulatory region sequence-specific DNA binding"/>
    <property type="evidence" value="ECO:0007669"/>
    <property type="project" value="TreeGrafter"/>
</dbReference>
<dbReference type="AlphaFoldDB" id="A0AAV7K354"/>
<sequence>MDSKHPTLLIPFSTYCFYEQLSYSPFFSMSDSFAIISEEFANHQNPPAVVVPGDGIQEQYNNIVNDLAINAALDGNGQMSSETNGKEIMPSATNNLILPDPVQIHAITSNHNTSSSIEHVQINSTTPNDVHIPNLVQVVQFSPAVDHMTEGIMFHPLYPTPNQGRHSPGDTRFIKKEKLEMDDTPYKQFLTVGSLQHYQKPTSLSFDKPRLSKMGRRSSPDLRHTSSDILQQLHLSICNDKSDKRSHKNERLHNNSHAPESVINDVLYSDHKCKWPGCTESFPLLSEFTQHLQTTHILEEKSTAQVRYQKNMVTHLEQQLKKEKSLLTAMTTHLNHQPSLIFPRNNIIPSVPIISAMDTETRILNQTNSSDDHLTNSDSTPIFSTTGTEISPSMISVSATPHNHSQGHTLTPHIFPTVYQTADSTQQQPLLILQQPSGSTTLLPGLYPSASTGSLPSLNSTPLLAPVSISALPGAGETYSQTPLSVKSEFSPLDFHLKSSPHLLDASPGRKMPRMQLFSDVDDARNTLEQFKNINSRPPFTYAALIRQAIIESENRNLTLNEIYNWFSRNFVYFRDNAPTWKNAIRHNLSLHKCFQRVELPSQRGAVWTVNDELFKKRKTVIRTPYQDENAESFYSHDSQDSNSTFLPFQNFTLSASREKLYGNGTISEVKNEELDTTPIHFDAKTMNLSNFSTNTDSMDIGNTVCIKTELDVDMERNDLNSLPNLDKIYEVLVHPTEQDTDTQECSDSEQNA</sequence>
<gene>
    <name evidence="15" type="ORF">LOD99_2423</name>
</gene>
<dbReference type="InterPro" id="IPR013087">
    <property type="entry name" value="Znf_C2H2_type"/>
</dbReference>
<proteinExistence type="predicted"/>
<dbReference type="PROSITE" id="PS50039">
    <property type="entry name" value="FORK_HEAD_3"/>
    <property type="match status" value="1"/>
</dbReference>
<dbReference type="SUPFAM" id="SSF46785">
    <property type="entry name" value="Winged helix' DNA-binding domain"/>
    <property type="match status" value="1"/>
</dbReference>
<keyword evidence="8" id="KW-0804">Transcription</keyword>
<dbReference type="InterPro" id="IPR036390">
    <property type="entry name" value="WH_DNA-bd_sf"/>
</dbReference>
<evidence type="ECO:0000313" key="15">
    <source>
        <dbReference type="EMBL" id="KAI6655134.1"/>
    </source>
</evidence>
<dbReference type="SMART" id="SM00355">
    <property type="entry name" value="ZnF_C2H2"/>
    <property type="match status" value="1"/>
</dbReference>
<dbReference type="GO" id="GO:0000981">
    <property type="term" value="F:DNA-binding transcription factor activity, RNA polymerase II-specific"/>
    <property type="evidence" value="ECO:0007669"/>
    <property type="project" value="TreeGrafter"/>
</dbReference>
<dbReference type="InterPro" id="IPR001766">
    <property type="entry name" value="Fork_head_dom"/>
</dbReference>
<evidence type="ECO:0000256" key="8">
    <source>
        <dbReference type="ARBA" id="ARBA00023163"/>
    </source>
</evidence>